<evidence type="ECO:0000256" key="5">
    <source>
        <dbReference type="ARBA" id="ARBA00022842"/>
    </source>
</evidence>
<evidence type="ECO:0000313" key="11">
    <source>
        <dbReference type="EMBL" id="MBB5070010.1"/>
    </source>
</evidence>
<dbReference type="NCBIfam" id="TIGR01509">
    <property type="entry name" value="HAD-SF-IA-v3"/>
    <property type="match status" value="1"/>
</dbReference>
<keyword evidence="12" id="KW-1185">Reference proteome</keyword>
<dbReference type="Pfam" id="PF00702">
    <property type="entry name" value="Hydrolase"/>
    <property type="match status" value="1"/>
</dbReference>
<keyword evidence="4" id="KW-0479">Metal-binding</keyword>
<dbReference type="EMBL" id="JACHIV010000001">
    <property type="protein sequence ID" value="MBB5070010.1"/>
    <property type="molecule type" value="Genomic_DNA"/>
</dbReference>
<dbReference type="AlphaFoldDB" id="A0A840NDK7"/>
<keyword evidence="11" id="KW-0378">Hydrolase</keyword>
<dbReference type="Gene3D" id="1.10.150.240">
    <property type="entry name" value="Putative phosphatase, domain 2"/>
    <property type="match status" value="1"/>
</dbReference>
<dbReference type="SFLD" id="SFLDG01129">
    <property type="entry name" value="C1.5:_HAD__Beta-PGM__Phosphata"/>
    <property type="match status" value="1"/>
</dbReference>
<dbReference type="Proteomes" id="UP000580474">
    <property type="component" value="Unassembled WGS sequence"/>
</dbReference>
<keyword evidence="5" id="KW-0460">Magnesium</keyword>
<gene>
    <name evidence="11" type="ORF">BJ969_003098</name>
</gene>
<dbReference type="SUPFAM" id="SSF56784">
    <property type="entry name" value="HAD-like"/>
    <property type="match status" value="1"/>
</dbReference>
<dbReference type="InterPro" id="IPR006439">
    <property type="entry name" value="HAD-SF_hydro_IA"/>
</dbReference>
<dbReference type="GO" id="GO:0046872">
    <property type="term" value="F:metal ion binding"/>
    <property type="evidence" value="ECO:0007669"/>
    <property type="project" value="UniProtKB-KW"/>
</dbReference>
<dbReference type="InterPro" id="IPR023214">
    <property type="entry name" value="HAD_sf"/>
</dbReference>
<evidence type="ECO:0000256" key="3">
    <source>
        <dbReference type="ARBA" id="ARBA00022553"/>
    </source>
</evidence>
<evidence type="ECO:0000256" key="2">
    <source>
        <dbReference type="ARBA" id="ARBA00006171"/>
    </source>
</evidence>
<comment type="similarity">
    <text evidence="2">Belongs to the HAD-like hydrolase superfamily. CbbY/CbbZ/Gph/YieH family.</text>
</comment>
<accession>A0A840NDK7</accession>
<dbReference type="InterPro" id="IPR023198">
    <property type="entry name" value="PGP-like_dom2"/>
</dbReference>
<comment type="caution">
    <text evidence="11">The sequence shown here is derived from an EMBL/GenBank/DDBJ whole genome shotgun (WGS) entry which is preliminary data.</text>
</comment>
<comment type="catalytic activity">
    <reaction evidence="8">
        <text>beta-D-glucose 1-phosphate = beta-D-glucose 6-phosphate</text>
        <dbReference type="Rhea" id="RHEA:20113"/>
        <dbReference type="ChEBI" id="CHEBI:57684"/>
        <dbReference type="ChEBI" id="CHEBI:58247"/>
        <dbReference type="EC" id="5.4.2.6"/>
    </reaction>
</comment>
<dbReference type="PANTHER" id="PTHR46193">
    <property type="entry name" value="6-PHOSPHOGLUCONATE PHOSPHATASE"/>
    <property type="match status" value="1"/>
</dbReference>
<evidence type="ECO:0000256" key="7">
    <source>
        <dbReference type="ARBA" id="ARBA00023277"/>
    </source>
</evidence>
<organism evidence="11 12">
    <name type="scientific">Saccharopolyspora gloriosae</name>
    <dbReference type="NCBI Taxonomy" id="455344"/>
    <lineage>
        <taxon>Bacteria</taxon>
        <taxon>Bacillati</taxon>
        <taxon>Actinomycetota</taxon>
        <taxon>Actinomycetes</taxon>
        <taxon>Pseudonocardiales</taxon>
        <taxon>Pseudonocardiaceae</taxon>
        <taxon>Saccharopolyspora</taxon>
    </lineage>
</organism>
<dbReference type="InterPro" id="IPR010976">
    <property type="entry name" value="B-phosphoglucomutase_hydrolase"/>
</dbReference>
<name>A0A840NDK7_9PSEU</name>
<dbReference type="GO" id="GO:0016787">
    <property type="term" value="F:hydrolase activity"/>
    <property type="evidence" value="ECO:0007669"/>
    <property type="project" value="UniProtKB-KW"/>
</dbReference>
<dbReference type="EC" id="5.4.2.6" evidence="9"/>
<evidence type="ECO:0000256" key="8">
    <source>
        <dbReference type="ARBA" id="ARBA00044926"/>
    </source>
</evidence>
<evidence type="ECO:0000256" key="9">
    <source>
        <dbReference type="ARBA" id="ARBA00044968"/>
    </source>
</evidence>
<dbReference type="InterPro" id="IPR036412">
    <property type="entry name" value="HAD-like_sf"/>
</dbReference>
<evidence type="ECO:0000256" key="6">
    <source>
        <dbReference type="ARBA" id="ARBA00023235"/>
    </source>
</evidence>
<dbReference type="Gene3D" id="3.40.50.1000">
    <property type="entry name" value="HAD superfamily/HAD-like"/>
    <property type="match status" value="1"/>
</dbReference>
<evidence type="ECO:0000256" key="4">
    <source>
        <dbReference type="ARBA" id="ARBA00022723"/>
    </source>
</evidence>
<reference evidence="11 12" key="1">
    <citation type="submission" date="2020-08" db="EMBL/GenBank/DDBJ databases">
        <title>Sequencing the genomes of 1000 actinobacteria strains.</title>
        <authorList>
            <person name="Klenk H.-P."/>
        </authorList>
    </citation>
    <scope>NUCLEOTIDE SEQUENCE [LARGE SCALE GENOMIC DNA]</scope>
    <source>
        <strain evidence="11 12">DSM 45582</strain>
    </source>
</reference>
<keyword evidence="6" id="KW-0413">Isomerase</keyword>
<evidence type="ECO:0000313" key="12">
    <source>
        <dbReference type="Proteomes" id="UP000580474"/>
    </source>
</evidence>
<dbReference type="InterPro" id="IPR051600">
    <property type="entry name" value="Beta-PGM-like"/>
</dbReference>
<protein>
    <recommendedName>
        <fullName evidence="10">Beta-phosphoglucomutase</fullName>
        <ecNumber evidence="9">5.4.2.6</ecNumber>
    </recommendedName>
</protein>
<comment type="cofactor">
    <cofactor evidence="1">
        <name>Mg(2+)</name>
        <dbReference type="ChEBI" id="CHEBI:18420"/>
    </cofactor>
</comment>
<evidence type="ECO:0000256" key="1">
    <source>
        <dbReference type="ARBA" id="ARBA00001946"/>
    </source>
</evidence>
<dbReference type="NCBIfam" id="TIGR02009">
    <property type="entry name" value="PGMB-YQAB-SF"/>
    <property type="match status" value="1"/>
</dbReference>
<keyword evidence="3" id="KW-0597">Phosphoprotein</keyword>
<dbReference type="RefSeq" id="WP_184479609.1">
    <property type="nucleotide sequence ID" value="NZ_JACHIV010000001.1"/>
</dbReference>
<dbReference type="SFLD" id="SFLDS00003">
    <property type="entry name" value="Haloacid_Dehalogenase"/>
    <property type="match status" value="1"/>
</dbReference>
<proteinExistence type="inferred from homology"/>
<keyword evidence="7" id="KW-0119">Carbohydrate metabolism</keyword>
<dbReference type="GO" id="GO:0008801">
    <property type="term" value="F:beta-phosphoglucomutase activity"/>
    <property type="evidence" value="ECO:0007669"/>
    <property type="project" value="UniProtKB-EC"/>
</dbReference>
<evidence type="ECO:0000256" key="10">
    <source>
        <dbReference type="ARBA" id="ARBA00044991"/>
    </source>
</evidence>
<dbReference type="PANTHER" id="PTHR46193:SF18">
    <property type="entry name" value="HEXITOL PHOSPHATASE B"/>
    <property type="match status" value="1"/>
</dbReference>
<sequence length="249" mass="26503">MTAITVRPQRYDAVLFDLDGVLTDTASVHCAAWKRLFDHYLTARAGHHEPFTTADYLDHVDGKPRADGVLDFLRSRRIELPRGAPSDPSDAETAVGLGKRKDRYFRDALATGGVRVFDGAIGLLVSLREAHVRVAVVSASRNCALVLERAGLAGLVDVVVDGVVTDELGLPGKPDPATFIEAARRCGCRPSRSAVIEDSSAGVRAARAGGFGLVIGVARVAASHDLRDVGAEVVIRSLREISVTTSGRP</sequence>